<dbReference type="Proteomes" id="UP000039324">
    <property type="component" value="Unassembled WGS sequence"/>
</dbReference>
<evidence type="ECO:0000313" key="3">
    <source>
        <dbReference type="Proteomes" id="UP000039324"/>
    </source>
</evidence>
<proteinExistence type="predicted"/>
<sequence length="243" mass="27099">MSDVGPGDSDDGDPFMFRPVTAQDAHRRRYRVPELTTTEKHQVHAGLRRFGRHDVGGIARGVPTKNVVQVANYIAAMGAVANGTGEDDDADEDFRLVERDRPAAIPFGLSSDDEEMDEEVVDDDDDDEIVIESDSDASDIVAVPAAAADLPESYARLIRLPGDARVTLRAPVYATLRAWITHVVRNIVAYASLRDKPVVDYADVVRVLRDLNFTTDWNLMSDDESAPEPPAKRRRRRRRRTVF</sequence>
<gene>
    <name evidence="2" type="ORF">PBRA_006361</name>
</gene>
<feature type="region of interest" description="Disordered" evidence="1">
    <location>
        <begin position="219"/>
        <end position="243"/>
    </location>
</feature>
<name>A0A0G4ISP5_PLABS</name>
<accession>A0A0G4ISP5</accession>
<dbReference type="EMBL" id="CDSF01000083">
    <property type="protein sequence ID" value="CEO98247.1"/>
    <property type="molecule type" value="Genomic_DNA"/>
</dbReference>
<evidence type="ECO:0000256" key="1">
    <source>
        <dbReference type="SAM" id="MobiDB-lite"/>
    </source>
</evidence>
<keyword evidence="3" id="KW-1185">Reference proteome</keyword>
<dbReference type="AlphaFoldDB" id="A0A0G4ISP5"/>
<organism evidence="2 3">
    <name type="scientific">Plasmodiophora brassicae</name>
    <name type="common">Clubroot disease agent</name>
    <dbReference type="NCBI Taxonomy" id="37360"/>
    <lineage>
        <taxon>Eukaryota</taxon>
        <taxon>Sar</taxon>
        <taxon>Rhizaria</taxon>
        <taxon>Endomyxa</taxon>
        <taxon>Phytomyxea</taxon>
        <taxon>Plasmodiophorida</taxon>
        <taxon>Plasmodiophoridae</taxon>
        <taxon>Plasmodiophora</taxon>
    </lineage>
</organism>
<evidence type="ECO:0000313" key="2">
    <source>
        <dbReference type="EMBL" id="CEO98247.1"/>
    </source>
</evidence>
<reference evidence="2 3" key="1">
    <citation type="submission" date="2015-02" db="EMBL/GenBank/DDBJ databases">
        <authorList>
            <person name="Chooi Y.-H."/>
        </authorList>
    </citation>
    <scope>NUCLEOTIDE SEQUENCE [LARGE SCALE GENOMIC DNA]</scope>
    <source>
        <strain evidence="2">E3</strain>
    </source>
</reference>
<protein>
    <submittedName>
        <fullName evidence="2">Uncharacterized protein</fullName>
    </submittedName>
</protein>
<feature type="region of interest" description="Disordered" evidence="1">
    <location>
        <begin position="1"/>
        <end position="22"/>
    </location>
</feature>
<feature type="compositionally biased region" description="Basic residues" evidence="1">
    <location>
        <begin position="232"/>
        <end position="243"/>
    </location>
</feature>